<comment type="caution">
    <text evidence="3">The sequence shown here is derived from an EMBL/GenBank/DDBJ whole genome shotgun (WGS) entry which is preliminary data.</text>
</comment>
<dbReference type="Proteomes" id="UP001484239">
    <property type="component" value="Unassembled WGS sequence"/>
</dbReference>
<accession>A0ABU9ECV2</accession>
<evidence type="ECO:0000259" key="2">
    <source>
        <dbReference type="Pfam" id="PF12867"/>
    </source>
</evidence>
<feature type="signal peptide" evidence="1">
    <location>
        <begin position="1"/>
        <end position="22"/>
    </location>
</feature>
<feature type="chain" id="PRO_5045492853" evidence="1">
    <location>
        <begin position="23"/>
        <end position="176"/>
    </location>
</feature>
<organism evidence="3 4">
    <name type="scientific">Gaopeijia maritima</name>
    <dbReference type="NCBI Taxonomy" id="3119007"/>
    <lineage>
        <taxon>Bacteria</taxon>
        <taxon>Pseudomonadati</taxon>
        <taxon>Gemmatimonadota</taxon>
        <taxon>Longimicrobiia</taxon>
        <taxon>Gaopeijiales</taxon>
        <taxon>Gaopeijiaceae</taxon>
        <taxon>Gaopeijia</taxon>
    </lineage>
</organism>
<dbReference type="InterPro" id="IPR024775">
    <property type="entry name" value="DinB-like"/>
</dbReference>
<name>A0ABU9ECV2_9BACT</name>
<dbReference type="SUPFAM" id="SSF109854">
    <property type="entry name" value="DinB/YfiT-like putative metalloenzymes"/>
    <property type="match status" value="1"/>
</dbReference>
<reference evidence="3 4" key="1">
    <citation type="submission" date="2024-02" db="EMBL/GenBank/DDBJ databases">
        <title>A novel Gemmatimonadota bacterium.</title>
        <authorList>
            <person name="Du Z.-J."/>
            <person name="Ye Y.-Q."/>
        </authorList>
    </citation>
    <scope>NUCLEOTIDE SEQUENCE [LARGE SCALE GENOMIC DNA]</scope>
    <source>
        <strain evidence="3 4">DH-20</strain>
    </source>
</reference>
<dbReference type="Pfam" id="PF12867">
    <property type="entry name" value="DinB_2"/>
    <property type="match status" value="1"/>
</dbReference>
<dbReference type="Gene3D" id="1.20.120.450">
    <property type="entry name" value="dinb family like domain"/>
    <property type="match status" value="1"/>
</dbReference>
<evidence type="ECO:0000313" key="4">
    <source>
        <dbReference type="Proteomes" id="UP001484239"/>
    </source>
</evidence>
<keyword evidence="1" id="KW-0732">Signal</keyword>
<dbReference type="EMBL" id="JBBHLI010000012">
    <property type="protein sequence ID" value="MEK9502574.1"/>
    <property type="molecule type" value="Genomic_DNA"/>
</dbReference>
<keyword evidence="4" id="KW-1185">Reference proteome</keyword>
<dbReference type="RefSeq" id="WP_405280447.1">
    <property type="nucleotide sequence ID" value="NZ_CP144380.1"/>
</dbReference>
<proteinExistence type="predicted"/>
<sequence length="176" mass="18626">MSVRRWVPVLALAAAIAAPASAQTFQSEVAQDVRAVGEKFVSLAQAMPADAYDWRPDDGVRSVSEVFMHMAGANIGLPANLIGASMPAGYAADWAGSAEQITDKAEVVGHLETAFEHMASAIEGLSDAQLMEPVNVFGRDTNVMGAVLLLQTHSHEHLGQSIAYARTNGVVPPWSN</sequence>
<dbReference type="InterPro" id="IPR034660">
    <property type="entry name" value="DinB/YfiT-like"/>
</dbReference>
<protein>
    <submittedName>
        <fullName evidence="3">DinB family protein</fullName>
    </submittedName>
</protein>
<evidence type="ECO:0000256" key="1">
    <source>
        <dbReference type="SAM" id="SignalP"/>
    </source>
</evidence>
<feature type="domain" description="DinB-like" evidence="2">
    <location>
        <begin position="36"/>
        <end position="160"/>
    </location>
</feature>
<evidence type="ECO:0000313" key="3">
    <source>
        <dbReference type="EMBL" id="MEK9502574.1"/>
    </source>
</evidence>
<gene>
    <name evidence="3" type="ORF">WI372_16390</name>
</gene>